<feature type="domain" description="DSBA-like thioredoxin" evidence="1">
    <location>
        <begin position="3"/>
        <end position="204"/>
    </location>
</feature>
<dbReference type="Gene3D" id="3.40.30.10">
    <property type="entry name" value="Glutaredoxin"/>
    <property type="match status" value="1"/>
</dbReference>
<dbReference type="RefSeq" id="WP_003321499.1">
    <property type="nucleotide sequence ID" value="NZ_ALPT02000085.1"/>
</dbReference>
<dbReference type="PANTHER" id="PTHR13887:SF41">
    <property type="entry name" value="THIOREDOXIN SUPERFAMILY PROTEIN"/>
    <property type="match status" value="1"/>
</dbReference>
<dbReference type="Proteomes" id="UP000297014">
    <property type="component" value="Unassembled WGS sequence"/>
</dbReference>
<reference evidence="3 5" key="2">
    <citation type="submission" date="2014-01" db="EMBL/GenBank/DDBJ databases">
        <title>Draft genome sequencing of Bacillus alcalophilus CGMCC 1.3604.</title>
        <authorList>
            <person name="Yang J."/>
            <person name="Diao L."/>
            <person name="Yang S."/>
        </authorList>
    </citation>
    <scope>NUCLEOTIDE SEQUENCE [LARGE SCALE GENOMIC DNA]</scope>
    <source>
        <strain evidence="3 5">CGMCC 1.3604</strain>
    </source>
</reference>
<dbReference type="Pfam" id="PF01323">
    <property type="entry name" value="DSBA"/>
    <property type="match status" value="1"/>
</dbReference>
<evidence type="ECO:0000313" key="2">
    <source>
        <dbReference type="EMBL" id="KGA96025.1"/>
    </source>
</evidence>
<dbReference type="eggNOG" id="COG2761">
    <property type="taxonomic scope" value="Bacteria"/>
</dbReference>
<dbReference type="PANTHER" id="PTHR13887">
    <property type="entry name" value="GLUTATHIONE S-TRANSFERASE KAPPA"/>
    <property type="match status" value="1"/>
</dbReference>
<dbReference type="GO" id="GO:0016491">
    <property type="term" value="F:oxidoreductase activity"/>
    <property type="evidence" value="ECO:0007669"/>
    <property type="project" value="InterPro"/>
</dbReference>
<dbReference type="Proteomes" id="UP000002754">
    <property type="component" value="Unassembled WGS sequence"/>
</dbReference>
<dbReference type="EMBL" id="ALPT02000085">
    <property type="protein sequence ID" value="KGA96025.1"/>
    <property type="molecule type" value="Genomic_DNA"/>
</dbReference>
<keyword evidence="4" id="KW-1185">Reference proteome</keyword>
<name>A0A094XB45_ALKAL</name>
<sequence length="238" mass="26682">MKVEVWSDIACPFCYIGEKKFEQALEQFSGKEGVELEFKSFQLDPTAQKGSNQKMDELLAKKYGMSVEKARAMNQQVAQRASEVGLTFNMDKIKPTNTLDAHRLSHLAKEEGKMNQMMDRLLKAYFTEGVDVSDHESLAQLAAEVGLDKDKVLSFLVGDQYKDVVTSEQQEGSQMGVQGVPFFVFNRKYAVSGAQEPASFLEVLEKVQEEEKPQLQVLKDEKGNNNQAGMCTDDSCEI</sequence>
<dbReference type="EMBL" id="JALP01000039">
    <property type="protein sequence ID" value="THG91873.1"/>
    <property type="molecule type" value="Genomic_DNA"/>
</dbReference>
<comment type="caution">
    <text evidence="2">The sequence shown here is derived from an EMBL/GenBank/DDBJ whole genome shotgun (WGS) entry which is preliminary data.</text>
</comment>
<dbReference type="AlphaFoldDB" id="A0A094XB45"/>
<dbReference type="CDD" id="cd03024">
    <property type="entry name" value="DsbA_FrnE"/>
    <property type="match status" value="1"/>
</dbReference>
<dbReference type="InterPro" id="IPR001853">
    <property type="entry name" value="DSBA-like_thioredoxin_dom"/>
</dbReference>
<dbReference type="OrthoDB" id="9799122at2"/>
<dbReference type="STRING" id="1218173.BALCAV_0218755"/>
<proteinExistence type="predicted"/>
<dbReference type="SUPFAM" id="SSF52833">
    <property type="entry name" value="Thioredoxin-like"/>
    <property type="match status" value="1"/>
</dbReference>
<dbReference type="InterPro" id="IPR036249">
    <property type="entry name" value="Thioredoxin-like_sf"/>
</dbReference>
<reference evidence="2 4" key="1">
    <citation type="journal article" date="2014" name="Genome Announc.">
        <title>Draft Genome Sequence of Bacillus alcalophilus AV1934, a Classic Alkaliphile Isolated from Human Feces in 1934.</title>
        <authorList>
            <person name="Attie O."/>
            <person name="Jayaprakash A."/>
            <person name="Shah H."/>
            <person name="Paulsen I.T."/>
            <person name="Morino M."/>
            <person name="Takahashi Y."/>
            <person name="Narumi I."/>
            <person name="Sachidanandam R."/>
            <person name="Satoh K."/>
            <person name="Ito M."/>
            <person name="Krulwich T.A."/>
        </authorList>
    </citation>
    <scope>NUCLEOTIDE SEQUENCE [LARGE SCALE GENOMIC DNA]</scope>
    <source>
        <strain evidence="2 4">AV1934</strain>
    </source>
</reference>
<evidence type="ECO:0000259" key="1">
    <source>
        <dbReference type="Pfam" id="PF01323"/>
    </source>
</evidence>
<organism evidence="2 4">
    <name type="scientific">Alkalihalobacillus alcalophilus ATCC 27647 = CGMCC 1.3604</name>
    <dbReference type="NCBI Taxonomy" id="1218173"/>
    <lineage>
        <taxon>Bacteria</taxon>
        <taxon>Bacillati</taxon>
        <taxon>Bacillota</taxon>
        <taxon>Bacilli</taxon>
        <taxon>Bacillales</taxon>
        <taxon>Bacillaceae</taxon>
        <taxon>Alkalihalobacillus</taxon>
    </lineage>
</organism>
<evidence type="ECO:0000313" key="5">
    <source>
        <dbReference type="Proteomes" id="UP000297014"/>
    </source>
</evidence>
<evidence type="ECO:0000313" key="4">
    <source>
        <dbReference type="Proteomes" id="UP000002754"/>
    </source>
</evidence>
<gene>
    <name evidence="3" type="ORF">AJ85_01075</name>
    <name evidence="2" type="ORF">BALCAV_0218755</name>
</gene>
<accession>A0A094XB45</accession>
<evidence type="ECO:0000313" key="3">
    <source>
        <dbReference type="EMBL" id="THG91873.1"/>
    </source>
</evidence>
<protein>
    <submittedName>
        <fullName evidence="2">DSBA oxidoreductase</fullName>
    </submittedName>
</protein>